<organism evidence="2 3">
    <name type="scientific">Pseudomonas folii</name>
    <dbReference type="NCBI Taxonomy" id="2762593"/>
    <lineage>
        <taxon>Bacteria</taxon>
        <taxon>Pseudomonadati</taxon>
        <taxon>Pseudomonadota</taxon>
        <taxon>Gammaproteobacteria</taxon>
        <taxon>Pseudomonadales</taxon>
        <taxon>Pseudomonadaceae</taxon>
        <taxon>Pseudomonas</taxon>
    </lineage>
</organism>
<feature type="region of interest" description="Disordered" evidence="1">
    <location>
        <begin position="1"/>
        <end position="60"/>
    </location>
</feature>
<proteinExistence type="predicted"/>
<gene>
    <name evidence="2" type="ORF">H8S59_15895</name>
</gene>
<dbReference type="Pfam" id="PF19485">
    <property type="entry name" value="DUF6021"/>
    <property type="match status" value="1"/>
</dbReference>
<dbReference type="InterPro" id="IPR046063">
    <property type="entry name" value="DUF6021"/>
</dbReference>
<evidence type="ECO:0000256" key="1">
    <source>
        <dbReference type="SAM" id="MobiDB-lite"/>
    </source>
</evidence>
<sequence length="60" mass="6611">MTTNQRDPEQDLGFDPDSPDLADPQVDPVGPAESPEDGHDLNKDKRVNGDENYPPYKSGE</sequence>
<comment type="caution">
    <text evidence="2">The sequence shown here is derived from an EMBL/GenBank/DDBJ whole genome shotgun (WGS) entry which is preliminary data.</text>
</comment>
<dbReference type="Proteomes" id="UP000651852">
    <property type="component" value="Unassembled WGS sequence"/>
</dbReference>
<evidence type="ECO:0000313" key="3">
    <source>
        <dbReference type="Proteomes" id="UP000651852"/>
    </source>
</evidence>
<evidence type="ECO:0000313" key="2">
    <source>
        <dbReference type="EMBL" id="MBC3951249.1"/>
    </source>
</evidence>
<feature type="compositionally biased region" description="Basic and acidic residues" evidence="1">
    <location>
        <begin position="36"/>
        <end position="49"/>
    </location>
</feature>
<feature type="compositionally biased region" description="Acidic residues" evidence="1">
    <location>
        <begin position="10"/>
        <end position="20"/>
    </location>
</feature>
<dbReference type="EMBL" id="JACONW010000074">
    <property type="protein sequence ID" value="MBC3951249.1"/>
    <property type="molecule type" value="Genomic_DNA"/>
</dbReference>
<name>A0ABR7B264_9PSED</name>
<protein>
    <submittedName>
        <fullName evidence="2">Uncharacterized protein</fullName>
    </submittedName>
</protein>
<keyword evidence="3" id="KW-1185">Reference proteome</keyword>
<accession>A0ABR7B264</accession>
<reference evidence="2 3" key="1">
    <citation type="submission" date="2020-08" db="EMBL/GenBank/DDBJ databases">
        <title>Putative novel bacterial strains isolated from necrotic wheat leaf tissues caused by Xanthomonas translucens.</title>
        <authorList>
            <person name="Tambong J.T."/>
        </authorList>
    </citation>
    <scope>NUCLEOTIDE SEQUENCE [LARGE SCALE GENOMIC DNA]</scope>
    <source>
        <strain evidence="2 3">DOAB 1069</strain>
    </source>
</reference>
<dbReference type="RefSeq" id="WP_095095522.1">
    <property type="nucleotide sequence ID" value="NZ_JACONW010000074.1"/>
</dbReference>